<dbReference type="EMBL" id="JAHKRT010000002">
    <property type="protein sequence ID" value="MBU3077080.1"/>
    <property type="molecule type" value="Genomic_DNA"/>
</dbReference>
<evidence type="ECO:0000313" key="1">
    <source>
        <dbReference type="EMBL" id="MBU3077080.1"/>
    </source>
</evidence>
<keyword evidence="2" id="KW-1185">Reference proteome</keyword>
<dbReference type="RefSeq" id="WP_216320660.1">
    <property type="nucleotide sequence ID" value="NZ_JAHKRT010000002.1"/>
</dbReference>
<protein>
    <submittedName>
        <fullName evidence="1">Uncharacterized protein</fullName>
    </submittedName>
</protein>
<organism evidence="1 2">
    <name type="scientific">Sphingomonas quercus</name>
    <dbReference type="NCBI Taxonomy" id="2842451"/>
    <lineage>
        <taxon>Bacteria</taxon>
        <taxon>Pseudomonadati</taxon>
        <taxon>Pseudomonadota</taxon>
        <taxon>Alphaproteobacteria</taxon>
        <taxon>Sphingomonadales</taxon>
        <taxon>Sphingomonadaceae</taxon>
        <taxon>Sphingomonas</taxon>
    </lineage>
</organism>
<reference evidence="1 2" key="1">
    <citation type="submission" date="2021-06" db="EMBL/GenBank/DDBJ databases">
        <title>Sphingomonas sp. XMGL2, whole genome shotgun sequencing project.</title>
        <authorList>
            <person name="Zhao G."/>
            <person name="Shen L."/>
        </authorList>
    </citation>
    <scope>NUCLEOTIDE SEQUENCE [LARGE SCALE GENOMIC DNA]</scope>
    <source>
        <strain evidence="1 2">XMGL2</strain>
    </source>
</reference>
<dbReference type="Proteomes" id="UP000776276">
    <property type="component" value="Unassembled WGS sequence"/>
</dbReference>
<comment type="caution">
    <text evidence="1">The sequence shown here is derived from an EMBL/GenBank/DDBJ whole genome shotgun (WGS) entry which is preliminary data.</text>
</comment>
<gene>
    <name evidence="1" type="ORF">KOF26_04305</name>
</gene>
<evidence type="ECO:0000313" key="2">
    <source>
        <dbReference type="Proteomes" id="UP000776276"/>
    </source>
</evidence>
<sequence>MFKSELSRTMLSVASALVMSATLITAAVGPARAAERQAVARAISA</sequence>
<proteinExistence type="predicted"/>
<accession>A0ABS6BIR9</accession>
<name>A0ABS6BIR9_9SPHN</name>